<evidence type="ECO:0000256" key="4">
    <source>
        <dbReference type="ARBA" id="ARBA00022692"/>
    </source>
</evidence>
<evidence type="ECO:0000256" key="6">
    <source>
        <dbReference type="ARBA" id="ARBA00023136"/>
    </source>
</evidence>
<dbReference type="InterPro" id="IPR001750">
    <property type="entry name" value="ND/Mrp_TM"/>
</dbReference>
<keyword evidence="7" id="KW-0520">NAD</keyword>
<comment type="similarity">
    <text evidence="3 7">Belongs to the complex I subunit 4 family.</text>
</comment>
<feature type="transmembrane region" description="Helical" evidence="7">
    <location>
        <begin position="278"/>
        <end position="302"/>
    </location>
</feature>
<dbReference type="EMBL" id="KY460674">
    <property type="protein sequence ID" value="ATO89304.1"/>
    <property type="molecule type" value="Genomic_DNA"/>
</dbReference>
<feature type="transmembrane region" description="Helical" evidence="7">
    <location>
        <begin position="183"/>
        <end position="201"/>
    </location>
</feature>
<dbReference type="GeneID" id="34949266"/>
<evidence type="ECO:0000259" key="8">
    <source>
        <dbReference type="Pfam" id="PF00361"/>
    </source>
</evidence>
<feature type="transmembrane region" description="Helical" evidence="7">
    <location>
        <begin position="371"/>
        <end position="392"/>
    </location>
</feature>
<organism evidence="9">
    <name type="scientific">Cladonia rangiferina</name>
    <dbReference type="NCBI Taxonomy" id="111670"/>
    <lineage>
        <taxon>Eukaryota</taxon>
        <taxon>Fungi</taxon>
        <taxon>Dikarya</taxon>
        <taxon>Ascomycota</taxon>
        <taxon>Pezizomycotina</taxon>
        <taxon>Lecanoromycetes</taxon>
        <taxon>OSLEUM clade</taxon>
        <taxon>Lecanoromycetidae</taxon>
        <taxon>Lecanorales</taxon>
        <taxon>Lecanorineae</taxon>
        <taxon>Cladoniaceae</taxon>
        <taxon>Cladonia</taxon>
    </lineage>
</organism>
<keyword evidence="6 7" id="KW-0472">Membrane</keyword>
<feature type="transmembrane region" description="Helical" evidence="7">
    <location>
        <begin position="314"/>
        <end position="333"/>
    </location>
</feature>
<feature type="transmembrane region" description="Helical" evidence="7">
    <location>
        <begin position="441"/>
        <end position="458"/>
    </location>
</feature>
<evidence type="ECO:0000256" key="2">
    <source>
        <dbReference type="ARBA" id="ARBA00004141"/>
    </source>
</evidence>
<dbReference type="AlphaFoldDB" id="A0A2D1P9R2"/>
<feature type="transmembrane region" description="Helical" evidence="7">
    <location>
        <begin position="237"/>
        <end position="258"/>
    </location>
</feature>
<comment type="catalytic activity">
    <reaction evidence="7">
        <text>a ubiquinone + NADH + 5 H(+)(in) = a ubiquinol + NAD(+) + 4 H(+)(out)</text>
        <dbReference type="Rhea" id="RHEA:29091"/>
        <dbReference type="Rhea" id="RHEA-COMP:9565"/>
        <dbReference type="Rhea" id="RHEA-COMP:9566"/>
        <dbReference type="ChEBI" id="CHEBI:15378"/>
        <dbReference type="ChEBI" id="CHEBI:16389"/>
        <dbReference type="ChEBI" id="CHEBI:17976"/>
        <dbReference type="ChEBI" id="CHEBI:57540"/>
        <dbReference type="ChEBI" id="CHEBI:57945"/>
        <dbReference type="EC" id="7.1.1.2"/>
    </reaction>
</comment>
<dbReference type="Pfam" id="PF00361">
    <property type="entry name" value="Proton_antipo_M"/>
    <property type="match status" value="1"/>
</dbReference>
<accession>A0A2D1P9R2</accession>
<keyword evidence="7" id="KW-0249">Electron transport</keyword>
<dbReference type="GO" id="GO:0008137">
    <property type="term" value="F:NADH dehydrogenase (ubiquinone) activity"/>
    <property type="evidence" value="ECO:0007669"/>
    <property type="project" value="UniProtKB-UniRule"/>
</dbReference>
<dbReference type="PANTHER" id="PTHR43507:SF1">
    <property type="entry name" value="NADH-UBIQUINONE OXIDOREDUCTASE CHAIN 4"/>
    <property type="match status" value="1"/>
</dbReference>
<keyword evidence="7 9" id="KW-0496">Mitochondrion</keyword>
<reference evidence="9" key="1">
    <citation type="submission" date="2017-01" db="EMBL/GenBank/DDBJ databases">
        <title>The complete mitochondrial genome of the lichenized fungus Cladonia rangiferina.</title>
        <authorList>
            <person name="Pogoda C.S."/>
            <person name="Keepers K.G."/>
            <person name="Tripp E.A."/>
            <person name="Lendemer J.C."/>
            <person name="Kane N.C."/>
        </authorList>
    </citation>
    <scope>NUCLEOTIDE SEQUENCE</scope>
</reference>
<dbReference type="InterPro" id="IPR003918">
    <property type="entry name" value="NADH_UbQ_OxRdtase"/>
</dbReference>
<evidence type="ECO:0000256" key="3">
    <source>
        <dbReference type="ARBA" id="ARBA00009025"/>
    </source>
</evidence>
<dbReference type="GO" id="GO:0003954">
    <property type="term" value="F:NADH dehydrogenase activity"/>
    <property type="evidence" value="ECO:0007669"/>
    <property type="project" value="TreeGrafter"/>
</dbReference>
<dbReference type="GO" id="GO:0048039">
    <property type="term" value="F:ubiquinone binding"/>
    <property type="evidence" value="ECO:0007669"/>
    <property type="project" value="TreeGrafter"/>
</dbReference>
<feature type="transmembrane region" description="Helical" evidence="7">
    <location>
        <begin position="108"/>
        <end position="126"/>
    </location>
</feature>
<dbReference type="PANTHER" id="PTHR43507">
    <property type="entry name" value="NADH-UBIQUINONE OXIDOREDUCTASE CHAIN 4"/>
    <property type="match status" value="1"/>
</dbReference>
<dbReference type="RefSeq" id="YP_009442457.1">
    <property type="nucleotide sequence ID" value="NC_036309.1"/>
</dbReference>
<feature type="transmembrane region" description="Helical" evidence="7">
    <location>
        <begin position="345"/>
        <end position="364"/>
    </location>
</feature>
<comment type="function">
    <text evidence="7">Core subunit of the mitochondrial membrane respiratory chain NADH dehydrogenase (Complex I) which catalyzes electron transfer from NADH through the respiratory chain, using ubiquinone as an electron acceptor. Essential for the catalytic activity and assembly of complex I.</text>
</comment>
<dbReference type="EC" id="7.1.1.2" evidence="7"/>
<dbReference type="InterPro" id="IPR010227">
    <property type="entry name" value="NADH_Q_OxRdtase_chainM/4"/>
</dbReference>
<evidence type="ECO:0000256" key="7">
    <source>
        <dbReference type="RuleBase" id="RU003297"/>
    </source>
</evidence>
<geneLocation type="mitochondrion" evidence="9"/>
<feature type="transmembrane region" description="Helical" evidence="7">
    <location>
        <begin position="146"/>
        <end position="171"/>
    </location>
</feature>
<dbReference type="NCBIfam" id="TIGR01972">
    <property type="entry name" value="NDH_I_M"/>
    <property type="match status" value="1"/>
</dbReference>
<comment type="function">
    <text evidence="1">Core subunit of the mitochondrial membrane respiratory chain NADH dehydrogenase (Complex I) that is believed to belong to the minimal assembly required for catalysis. Complex I functions in the transfer of electrons from NADH to the respiratory chain. The immediate electron acceptor for the enzyme is believed to be ubiquinone.</text>
</comment>
<keyword evidence="7" id="KW-0813">Transport</keyword>
<keyword evidence="4 7" id="KW-0812">Transmembrane</keyword>
<gene>
    <name evidence="9" type="primary">nad4</name>
</gene>
<keyword evidence="7" id="KW-0679">Respiratory chain</keyword>
<protein>
    <recommendedName>
        <fullName evidence="7">NADH-ubiquinone oxidoreductase chain 4</fullName>
        <ecNumber evidence="7">7.1.1.2</ecNumber>
    </recommendedName>
</protein>
<feature type="transmembrane region" description="Helical" evidence="7">
    <location>
        <begin position="398"/>
        <end position="421"/>
    </location>
</feature>
<dbReference type="PRINTS" id="PR01437">
    <property type="entry name" value="NUOXDRDTASE4"/>
</dbReference>
<dbReference type="GO" id="GO:0042773">
    <property type="term" value="P:ATP synthesis coupled electron transport"/>
    <property type="evidence" value="ECO:0007669"/>
    <property type="project" value="InterPro"/>
</dbReference>
<evidence type="ECO:0000313" key="9">
    <source>
        <dbReference type="EMBL" id="ATO89304.1"/>
    </source>
</evidence>
<name>A0A2D1P9R2_9LECA</name>
<keyword evidence="5 7" id="KW-1133">Transmembrane helix</keyword>
<sequence length="561" mass="62600">MSTLMYNVKPEALTGDIDKTKIKAVTGDKDENPNVKKVVFNSGDSYLAYAGAYADVSYNNELDHQSLPLTQKKFSEVKTVNKPRMLKPNVPMVKYITTWTNISLKSTALKTSILALFVSLVLFAFFDFTNNQFQFVQEYHEVNTFSFYLGVDGLSIYFVLLTTIIMPIALLSNWTSISHNLRSFLIIILLLETLLLCVFLVLDILLFYIFFESILPPLFILIGSFGSSNRVRASFYLFLYTLLGSLFLLLSIVTMSSIIGTTDFDALYKTNLNYYTQFFLFCGIFIAFAVKTPVIILNTWLLKAHVESPLSGSIILAGIVLKLSLYGILRLMLPLLPKACLNYTYIIYLIGVITIIYASISTLRTIDVKELIAYSSVSHAAVYLIGVFSNTIQGIEGGITLGLAHGFVSSGLFICVGGVLYDRSSTRLITYYRGMAQLMPLFSIVLFILCLGNCGVPLTLNFVGEFLSLYGAFQKSTILGVLASSSIIFSAAYTIYMFNRIAFAGSYSKFFNVNVPDLNKREFYILLTLVLFTLVLGIYPAPVLDGLHYSVTTLIYSPCMF</sequence>
<dbReference type="GO" id="GO:0031966">
    <property type="term" value="C:mitochondrial membrane"/>
    <property type="evidence" value="ECO:0007669"/>
    <property type="project" value="UniProtKB-SubCell"/>
</dbReference>
<comment type="subcellular location">
    <subcellularLocation>
        <location evidence="2">Membrane</location>
        <topology evidence="2">Multi-pass membrane protein</topology>
    </subcellularLocation>
    <subcellularLocation>
        <location evidence="7">Mitochondrion membrane</location>
        <topology evidence="7">Multi-pass membrane protein</topology>
    </subcellularLocation>
</comment>
<feature type="transmembrane region" description="Helical" evidence="7">
    <location>
        <begin position="523"/>
        <end position="541"/>
    </location>
</feature>
<feature type="domain" description="NADH:quinone oxidoreductase/Mrp antiporter transmembrane" evidence="8">
    <location>
        <begin position="203"/>
        <end position="487"/>
    </location>
</feature>
<keyword evidence="7" id="KW-0830">Ubiquinone</keyword>
<dbReference type="GO" id="GO:0015990">
    <property type="term" value="P:electron transport coupled proton transport"/>
    <property type="evidence" value="ECO:0007669"/>
    <property type="project" value="TreeGrafter"/>
</dbReference>
<evidence type="ECO:0000256" key="5">
    <source>
        <dbReference type="ARBA" id="ARBA00022989"/>
    </source>
</evidence>
<feature type="transmembrane region" description="Helical" evidence="7">
    <location>
        <begin position="207"/>
        <end position="225"/>
    </location>
</feature>
<feature type="transmembrane region" description="Helical" evidence="7">
    <location>
        <begin position="478"/>
        <end position="502"/>
    </location>
</feature>
<proteinExistence type="inferred from homology"/>
<evidence type="ECO:0000256" key="1">
    <source>
        <dbReference type="ARBA" id="ARBA00003257"/>
    </source>
</evidence>